<gene>
    <name evidence="1" type="ORF">WJ96_02155</name>
</gene>
<dbReference type="Proteomes" id="UP000056453">
    <property type="component" value="Unassembled WGS sequence"/>
</dbReference>
<evidence type="ECO:0000313" key="1">
    <source>
        <dbReference type="EMBL" id="KVP87781.1"/>
    </source>
</evidence>
<protein>
    <recommendedName>
        <fullName evidence="3">DKNYY family protein</fullName>
    </recommendedName>
</protein>
<reference evidence="1 2" key="1">
    <citation type="submission" date="2015-11" db="EMBL/GenBank/DDBJ databases">
        <title>Expanding the genomic diversity of Burkholderia species for the development of highly accurate diagnostics.</title>
        <authorList>
            <person name="Sahl J."/>
            <person name="Keim P."/>
            <person name="Wagner D."/>
        </authorList>
    </citation>
    <scope>NUCLEOTIDE SEQUENCE [LARGE SCALE GENOMIC DNA]</scope>
    <source>
        <strain evidence="1 2">MSMB1808WGS</strain>
    </source>
</reference>
<organism evidence="1 2">
    <name type="scientific">Burkholderia ubonensis</name>
    <dbReference type="NCBI Taxonomy" id="101571"/>
    <lineage>
        <taxon>Bacteria</taxon>
        <taxon>Pseudomonadati</taxon>
        <taxon>Pseudomonadota</taxon>
        <taxon>Betaproteobacteria</taxon>
        <taxon>Burkholderiales</taxon>
        <taxon>Burkholderiaceae</taxon>
        <taxon>Burkholderia</taxon>
        <taxon>Burkholderia cepacia complex</taxon>
    </lineage>
</organism>
<name>A0AAW3MPS0_9BURK</name>
<accession>A0AAW3MPS0</accession>
<sequence length="559" mass="61843">MSEPLLLVATIPCSAAAFRRWLNAPADAVFADWPEALAGLPPTIAAATIKDELIERMASALTIGDGYLLCLHDEAAGELRFAAYENYGDTVDSRAAMRDLLALLRTVADFRGGTSEDHAVVYDLGSAQPVAIVGIRQGRSEVLESTEADWPEWLHDWLLSLGEIGPDADLSRALAPPLLRGLKQLINMGAAKATPQQPFRYDMEFETDGSQVIQHGVFHDHPPAVVAGADPGSFRRVTAGSHGEAFYADRHSVWYLDSQRRLHRLPDRTGTILRGFRPGGAHGGPLLLCGNTVWHLVRTDYVDNTPAGRQRLLEETVQRGGLPVCEAARQLFWLAHAGVDGASFHHLDEYLFEDDKHVYLIPTDSASSVLDGIHPGTLQRVGDLWCSADEAFFWSRRIPLRDGPLRHLGGHYYADDRHGYYLHGTLAPLEGASGALVRAPFHRALAYDGKQVWYEGKLVPDADGDTVSAVPNAGFLYWQDARRVYYATHPLPGAIPGQLQVFPESVYARQGQEIYFMQVPMLEADADSFEVIDWCSARDARQAYYREAPHTERVEEEDE</sequence>
<evidence type="ECO:0008006" key="3">
    <source>
        <dbReference type="Google" id="ProtNLM"/>
    </source>
</evidence>
<proteinExistence type="predicted"/>
<dbReference type="EMBL" id="LPBJ01000104">
    <property type="protein sequence ID" value="KVP87781.1"/>
    <property type="molecule type" value="Genomic_DNA"/>
</dbReference>
<keyword evidence="2" id="KW-1185">Reference proteome</keyword>
<evidence type="ECO:0000313" key="2">
    <source>
        <dbReference type="Proteomes" id="UP000056453"/>
    </source>
</evidence>
<dbReference type="AlphaFoldDB" id="A0AAW3MPS0"/>
<dbReference type="RefSeq" id="WP_059957121.1">
    <property type="nucleotide sequence ID" value="NZ_LPBJ01000104.1"/>
</dbReference>
<comment type="caution">
    <text evidence="1">The sequence shown here is derived from an EMBL/GenBank/DDBJ whole genome shotgun (WGS) entry which is preliminary data.</text>
</comment>